<feature type="coiled-coil region" evidence="1">
    <location>
        <begin position="202"/>
        <end position="237"/>
    </location>
</feature>
<dbReference type="PANTHER" id="PTHR21838">
    <property type="entry name" value="COILED-COIL DOMAIN-CONTAINING PROTEIN 137"/>
    <property type="match status" value="1"/>
</dbReference>
<gene>
    <name evidence="3" type="ORF">GSLYS_00004928001</name>
</gene>
<sequence>MGKLAKPQRSKKHKKLKAVDPFYHGSRKDSRTEGLNKKPKNYDQEVPKKLKQLGFTIDGVRHGKVGKNSVYKFRHHPDAPQKYKNKFSTPLGLKSDSNFVNNNLKKQKDATEKPKESKKIKIGKVKISEEAVNKYIDNITPSRPFVENFQFTKNPNETDAKFMKRVNEKTNWVLSKSKIDDMFDISDEKKIMMKIRTTKGMSEKKKQRLKEKKKKKLEALKEKKEEKKTGFAALQDKVEFGEVVHAPPVLSVRPKKAVVTDVDRPGLRMPELKAAFEGKKEETEKLIKSPNSTAKLERQVGKSIKRKSLSLRQKAVADAQREKMIEHYRQLKKIK</sequence>
<proteinExistence type="predicted"/>
<reference evidence="3 4" key="1">
    <citation type="submission" date="2024-04" db="EMBL/GenBank/DDBJ databases">
        <authorList>
            <consortium name="Genoscope - CEA"/>
            <person name="William W."/>
        </authorList>
    </citation>
    <scope>NUCLEOTIDE SEQUENCE [LARGE SCALE GENOMIC DNA]</scope>
</reference>
<protein>
    <submittedName>
        <fullName evidence="3">Uncharacterized protein</fullName>
    </submittedName>
</protein>
<name>A0AAV2HBM2_LYMST</name>
<dbReference type="AlphaFoldDB" id="A0AAV2HBM2"/>
<evidence type="ECO:0000256" key="1">
    <source>
        <dbReference type="SAM" id="Coils"/>
    </source>
</evidence>
<accession>A0AAV2HBM2</accession>
<feature type="region of interest" description="Disordered" evidence="2">
    <location>
        <begin position="1"/>
        <end position="45"/>
    </location>
</feature>
<feature type="compositionally biased region" description="Basic residues" evidence="2">
    <location>
        <begin position="1"/>
        <end position="16"/>
    </location>
</feature>
<evidence type="ECO:0000313" key="4">
    <source>
        <dbReference type="Proteomes" id="UP001497497"/>
    </source>
</evidence>
<dbReference type="Proteomes" id="UP001497497">
    <property type="component" value="Unassembled WGS sequence"/>
</dbReference>
<evidence type="ECO:0000313" key="3">
    <source>
        <dbReference type="EMBL" id="CAL1530803.1"/>
    </source>
</evidence>
<comment type="caution">
    <text evidence="3">The sequence shown here is derived from an EMBL/GenBank/DDBJ whole genome shotgun (WGS) entry which is preliminary data.</text>
</comment>
<keyword evidence="1" id="KW-0175">Coiled coil</keyword>
<dbReference type="PANTHER" id="PTHR21838:SF2">
    <property type="entry name" value="COILED-COIL DOMAIN-CONTAINING PROTEIN 137"/>
    <property type="match status" value="1"/>
</dbReference>
<organism evidence="3 4">
    <name type="scientific">Lymnaea stagnalis</name>
    <name type="common">Great pond snail</name>
    <name type="synonym">Helix stagnalis</name>
    <dbReference type="NCBI Taxonomy" id="6523"/>
    <lineage>
        <taxon>Eukaryota</taxon>
        <taxon>Metazoa</taxon>
        <taxon>Spiralia</taxon>
        <taxon>Lophotrochozoa</taxon>
        <taxon>Mollusca</taxon>
        <taxon>Gastropoda</taxon>
        <taxon>Heterobranchia</taxon>
        <taxon>Euthyneura</taxon>
        <taxon>Panpulmonata</taxon>
        <taxon>Hygrophila</taxon>
        <taxon>Lymnaeoidea</taxon>
        <taxon>Lymnaeidae</taxon>
        <taxon>Lymnaea</taxon>
    </lineage>
</organism>
<dbReference type="GO" id="GO:0005634">
    <property type="term" value="C:nucleus"/>
    <property type="evidence" value="ECO:0007669"/>
    <property type="project" value="TreeGrafter"/>
</dbReference>
<evidence type="ECO:0000256" key="2">
    <source>
        <dbReference type="SAM" id="MobiDB-lite"/>
    </source>
</evidence>
<dbReference type="EMBL" id="CAXITT010000076">
    <property type="protein sequence ID" value="CAL1530803.1"/>
    <property type="molecule type" value="Genomic_DNA"/>
</dbReference>
<feature type="compositionally biased region" description="Basic and acidic residues" evidence="2">
    <location>
        <begin position="26"/>
        <end position="45"/>
    </location>
</feature>
<keyword evidence="4" id="KW-1185">Reference proteome</keyword>
<dbReference type="InterPro" id="IPR026680">
    <property type="entry name" value="CCDC137"/>
</dbReference>